<dbReference type="PANTHER" id="PTHR11845:SF13">
    <property type="entry name" value="5'-DEOXYNUCLEOTIDASE HDDC2"/>
    <property type="match status" value="1"/>
</dbReference>
<keyword evidence="10" id="KW-1185">Reference proteome</keyword>
<name>A0A7W6RYY7_9PROT</name>
<evidence type="ECO:0000313" key="10">
    <source>
        <dbReference type="Proteomes" id="UP000555728"/>
    </source>
</evidence>
<reference evidence="9 10" key="1">
    <citation type="submission" date="2020-08" db="EMBL/GenBank/DDBJ databases">
        <title>Genome sequencing of Purple Non-Sulfur Bacteria from various extreme environments.</title>
        <authorList>
            <person name="Mayer M."/>
        </authorList>
    </citation>
    <scope>NUCLEOTIDE SEQUENCE [LARGE SCALE GENOMIC DNA]</scope>
    <source>
        <strain evidence="9 10">JA135</strain>
    </source>
</reference>
<keyword evidence="7 9" id="KW-0378">Hydrolase</keyword>
<dbReference type="EMBL" id="JACIGI010000006">
    <property type="protein sequence ID" value="MBB4285295.1"/>
    <property type="molecule type" value="Genomic_DNA"/>
</dbReference>
<dbReference type="SMART" id="SM00471">
    <property type="entry name" value="HDc"/>
    <property type="match status" value="1"/>
</dbReference>
<dbReference type="GO" id="GO:0005737">
    <property type="term" value="C:cytoplasm"/>
    <property type="evidence" value="ECO:0007669"/>
    <property type="project" value="TreeGrafter"/>
</dbReference>
<comment type="subunit">
    <text evidence="4">Homodimer.</text>
</comment>
<dbReference type="InterPro" id="IPR039356">
    <property type="entry name" value="YfbR/HDDC2"/>
</dbReference>
<evidence type="ECO:0000256" key="2">
    <source>
        <dbReference type="ARBA" id="ARBA00001936"/>
    </source>
</evidence>
<dbReference type="Gene3D" id="1.10.3210.10">
    <property type="entry name" value="Hypothetical protein af1432"/>
    <property type="match status" value="1"/>
</dbReference>
<evidence type="ECO:0000313" key="9">
    <source>
        <dbReference type="EMBL" id="MBB4285295.1"/>
    </source>
</evidence>
<evidence type="ECO:0000256" key="4">
    <source>
        <dbReference type="ARBA" id="ARBA00011738"/>
    </source>
</evidence>
<sequence length="193" mass="21403">MTTPESLDGVLTFIEAAGALKDTLRSGCTAGGRVESVAEHSWRLGLLALVLGRDHPELDLMRVQSLCLVHDLGEALHGDIPAIDQADDPDRTARERRDFRTLVAPLPEATRADLTALHDEYEEVASPEARFVKALDKLETLIHHTEGANGPDFDYAFNLDYGRTATDRVPRVAALRAMVDEKTRTRLRHRGDR</sequence>
<dbReference type="InterPro" id="IPR003607">
    <property type="entry name" value="HD/PDEase_dom"/>
</dbReference>
<evidence type="ECO:0000256" key="7">
    <source>
        <dbReference type="ARBA" id="ARBA00022801"/>
    </source>
</evidence>
<evidence type="ECO:0000256" key="5">
    <source>
        <dbReference type="ARBA" id="ARBA00012964"/>
    </source>
</evidence>
<accession>A0A7W6RYY7</accession>
<dbReference type="GO" id="GO:0046872">
    <property type="term" value="F:metal ion binding"/>
    <property type="evidence" value="ECO:0007669"/>
    <property type="project" value="UniProtKB-KW"/>
</dbReference>
<dbReference type="RefSeq" id="WP_184432370.1">
    <property type="nucleotide sequence ID" value="NZ_JACIGI010000006.1"/>
</dbReference>
<evidence type="ECO:0000256" key="1">
    <source>
        <dbReference type="ARBA" id="ARBA00001638"/>
    </source>
</evidence>
<dbReference type="Pfam" id="PF13023">
    <property type="entry name" value="HD_3"/>
    <property type="match status" value="1"/>
</dbReference>
<keyword evidence="6" id="KW-0479">Metal-binding</keyword>
<dbReference type="SUPFAM" id="SSF109604">
    <property type="entry name" value="HD-domain/PDEase-like"/>
    <property type="match status" value="1"/>
</dbReference>
<proteinExistence type="predicted"/>
<feature type="domain" description="HD/PDEase" evidence="8">
    <location>
        <begin position="33"/>
        <end position="150"/>
    </location>
</feature>
<dbReference type="GO" id="GO:0002953">
    <property type="term" value="F:5'-deoxynucleotidase activity"/>
    <property type="evidence" value="ECO:0007669"/>
    <property type="project" value="UniProtKB-EC"/>
</dbReference>
<comment type="cofactor">
    <cofactor evidence="3">
        <name>Co(2+)</name>
        <dbReference type="ChEBI" id="CHEBI:48828"/>
    </cofactor>
</comment>
<dbReference type="AlphaFoldDB" id="A0A7W6RYY7"/>
<organism evidence="9 10">
    <name type="scientific">Roseospira goensis</name>
    <dbReference type="NCBI Taxonomy" id="391922"/>
    <lineage>
        <taxon>Bacteria</taxon>
        <taxon>Pseudomonadati</taxon>
        <taxon>Pseudomonadota</taxon>
        <taxon>Alphaproteobacteria</taxon>
        <taxon>Rhodospirillales</taxon>
        <taxon>Rhodospirillaceae</taxon>
        <taxon>Roseospira</taxon>
    </lineage>
</organism>
<dbReference type="EC" id="3.1.3.89" evidence="5"/>
<gene>
    <name evidence="9" type="ORF">GGD88_001012</name>
</gene>
<evidence type="ECO:0000256" key="3">
    <source>
        <dbReference type="ARBA" id="ARBA00001941"/>
    </source>
</evidence>
<evidence type="ECO:0000256" key="6">
    <source>
        <dbReference type="ARBA" id="ARBA00022723"/>
    </source>
</evidence>
<dbReference type="InterPro" id="IPR006674">
    <property type="entry name" value="HD_domain"/>
</dbReference>
<dbReference type="PANTHER" id="PTHR11845">
    <property type="entry name" value="5'-DEOXYNUCLEOTIDASE HDDC2"/>
    <property type="match status" value="1"/>
</dbReference>
<comment type="cofactor">
    <cofactor evidence="2">
        <name>Mn(2+)</name>
        <dbReference type="ChEBI" id="CHEBI:29035"/>
    </cofactor>
</comment>
<comment type="catalytic activity">
    <reaction evidence="1">
        <text>a 2'-deoxyribonucleoside 5'-phosphate + H2O = a 2'-deoxyribonucleoside + phosphate</text>
        <dbReference type="Rhea" id="RHEA:36167"/>
        <dbReference type="ChEBI" id="CHEBI:15377"/>
        <dbReference type="ChEBI" id="CHEBI:18274"/>
        <dbReference type="ChEBI" id="CHEBI:43474"/>
        <dbReference type="ChEBI" id="CHEBI:65317"/>
        <dbReference type="EC" id="3.1.3.89"/>
    </reaction>
</comment>
<protein>
    <recommendedName>
        <fullName evidence="5">5'-deoxynucleotidase</fullName>
        <ecNumber evidence="5">3.1.3.89</ecNumber>
    </recommendedName>
</protein>
<dbReference type="Proteomes" id="UP000555728">
    <property type="component" value="Unassembled WGS sequence"/>
</dbReference>
<comment type="caution">
    <text evidence="9">The sequence shown here is derived from an EMBL/GenBank/DDBJ whole genome shotgun (WGS) entry which is preliminary data.</text>
</comment>
<evidence type="ECO:0000259" key="8">
    <source>
        <dbReference type="SMART" id="SM00471"/>
    </source>
</evidence>